<name>A0A9N7V1Y8_PLEPL</name>
<dbReference type="EMBL" id="CADEAL010002602">
    <property type="protein sequence ID" value="CAB1441274.1"/>
    <property type="molecule type" value="Genomic_DNA"/>
</dbReference>
<evidence type="ECO:0000256" key="1">
    <source>
        <dbReference type="SAM" id="MobiDB-lite"/>
    </source>
</evidence>
<reference evidence="2" key="1">
    <citation type="submission" date="2020-03" db="EMBL/GenBank/DDBJ databases">
        <authorList>
            <person name="Weist P."/>
        </authorList>
    </citation>
    <scope>NUCLEOTIDE SEQUENCE</scope>
</reference>
<evidence type="ECO:0000313" key="2">
    <source>
        <dbReference type="EMBL" id="CAB1441274.1"/>
    </source>
</evidence>
<accession>A0A9N7V1Y8</accession>
<dbReference type="AlphaFoldDB" id="A0A9N7V1Y8"/>
<protein>
    <submittedName>
        <fullName evidence="2">Uncharacterized protein</fullName>
    </submittedName>
</protein>
<gene>
    <name evidence="2" type="ORF">PLEPLA_LOCUS29054</name>
</gene>
<evidence type="ECO:0000313" key="3">
    <source>
        <dbReference type="Proteomes" id="UP001153269"/>
    </source>
</evidence>
<organism evidence="2 3">
    <name type="scientific">Pleuronectes platessa</name>
    <name type="common">European plaice</name>
    <dbReference type="NCBI Taxonomy" id="8262"/>
    <lineage>
        <taxon>Eukaryota</taxon>
        <taxon>Metazoa</taxon>
        <taxon>Chordata</taxon>
        <taxon>Craniata</taxon>
        <taxon>Vertebrata</taxon>
        <taxon>Euteleostomi</taxon>
        <taxon>Actinopterygii</taxon>
        <taxon>Neopterygii</taxon>
        <taxon>Teleostei</taxon>
        <taxon>Neoteleostei</taxon>
        <taxon>Acanthomorphata</taxon>
        <taxon>Carangaria</taxon>
        <taxon>Pleuronectiformes</taxon>
        <taxon>Pleuronectoidei</taxon>
        <taxon>Pleuronectidae</taxon>
        <taxon>Pleuronectes</taxon>
    </lineage>
</organism>
<dbReference type="Proteomes" id="UP001153269">
    <property type="component" value="Unassembled WGS sequence"/>
</dbReference>
<feature type="compositionally biased region" description="Basic and acidic residues" evidence="1">
    <location>
        <begin position="13"/>
        <end position="32"/>
    </location>
</feature>
<keyword evidence="3" id="KW-1185">Reference proteome</keyword>
<comment type="caution">
    <text evidence="2">The sequence shown here is derived from an EMBL/GenBank/DDBJ whole genome shotgun (WGS) entry which is preliminary data.</text>
</comment>
<feature type="region of interest" description="Disordered" evidence="1">
    <location>
        <begin position="1"/>
        <end position="32"/>
    </location>
</feature>
<sequence>MSKTVSKPLKTGKSKESEREGENEDAVRTRRAGDMEDKLLLKSLKCLHCPNGLFSLQRLHYQEPRIIYVVTLRDWSLGESL</sequence>
<proteinExistence type="predicted"/>